<evidence type="ECO:0000313" key="12">
    <source>
        <dbReference type="Proteomes" id="UP000247523"/>
    </source>
</evidence>
<gene>
    <name evidence="9" type="ORF">C8E03_103106</name>
    <name evidence="10" type="ORF">CG710_017065</name>
</gene>
<keyword evidence="6 8" id="KW-1133">Transmembrane helix</keyword>
<dbReference type="GO" id="GO:0009372">
    <property type="term" value="P:quorum sensing"/>
    <property type="evidence" value="ECO:0007669"/>
    <property type="project" value="UniProtKB-KW"/>
</dbReference>
<proteinExistence type="predicted"/>
<comment type="caution">
    <text evidence="9">The sequence shown here is derived from an EMBL/GenBank/DDBJ whole genome shotgun (WGS) entry which is preliminary data.</text>
</comment>
<keyword evidence="11" id="KW-1185">Reference proteome</keyword>
<evidence type="ECO:0000256" key="5">
    <source>
        <dbReference type="ARBA" id="ARBA00022801"/>
    </source>
</evidence>
<evidence type="ECO:0000256" key="2">
    <source>
        <dbReference type="ARBA" id="ARBA00022654"/>
    </source>
</evidence>
<dbReference type="EMBL" id="NOKA02000053">
    <property type="protein sequence ID" value="RDY29997.1"/>
    <property type="molecule type" value="Genomic_DNA"/>
</dbReference>
<evidence type="ECO:0000256" key="7">
    <source>
        <dbReference type="ARBA" id="ARBA00023136"/>
    </source>
</evidence>
<name>A0A318EN51_9FIRM</name>
<dbReference type="NCBIfam" id="TIGR04223">
    <property type="entry name" value="quorum_AgrD"/>
    <property type="match status" value="1"/>
</dbReference>
<dbReference type="OrthoDB" id="9815055at2"/>
<dbReference type="RefSeq" id="WP_110290753.1">
    <property type="nucleotide sequence ID" value="NZ_NOKA02000053.1"/>
</dbReference>
<keyword evidence="5" id="KW-0378">Hydrolase</keyword>
<keyword evidence="7 8" id="KW-0472">Membrane</keyword>
<dbReference type="InterPro" id="IPR009229">
    <property type="entry name" value="AgrD"/>
</dbReference>
<dbReference type="EMBL" id="QICS01000003">
    <property type="protein sequence ID" value="PXV91549.1"/>
    <property type="molecule type" value="Genomic_DNA"/>
</dbReference>
<feature type="transmembrane region" description="Helical" evidence="8">
    <location>
        <begin position="79"/>
        <end position="99"/>
    </location>
</feature>
<dbReference type="Proteomes" id="UP000216411">
    <property type="component" value="Unassembled WGS sequence"/>
</dbReference>
<dbReference type="SMART" id="SM00793">
    <property type="entry name" value="AgrB"/>
    <property type="match status" value="1"/>
</dbReference>
<keyword evidence="2" id="KW-0673">Quorum sensing</keyword>
<dbReference type="InterPro" id="IPR006741">
    <property type="entry name" value="AgrB"/>
</dbReference>
<dbReference type="Pfam" id="PF04647">
    <property type="entry name" value="AgrB"/>
    <property type="match status" value="1"/>
</dbReference>
<dbReference type="GO" id="GO:0006508">
    <property type="term" value="P:proteolysis"/>
    <property type="evidence" value="ECO:0007669"/>
    <property type="project" value="UniProtKB-KW"/>
</dbReference>
<reference evidence="10" key="3">
    <citation type="submission" date="2018-07" db="EMBL/GenBank/DDBJ databases">
        <authorList>
            <person name="Quirk P.G."/>
            <person name="Krulwich T.A."/>
        </authorList>
    </citation>
    <scope>NUCLEOTIDE SEQUENCE</scope>
    <source>
        <strain evidence="10">CCRI-19302</strain>
    </source>
</reference>
<dbReference type="Proteomes" id="UP000247523">
    <property type="component" value="Unassembled WGS sequence"/>
</dbReference>
<reference evidence="9 12" key="2">
    <citation type="submission" date="2018-05" db="EMBL/GenBank/DDBJ databases">
        <title>Genomic Encyclopedia of Type Strains, Phase IV (KMG-IV): sequencing the most valuable type-strain genomes for metagenomic binning, comparative biology and taxonomic classification.</title>
        <authorList>
            <person name="Goeker M."/>
        </authorList>
    </citation>
    <scope>NUCLEOTIDE SEQUENCE [LARGE SCALE GENOMIC DNA]</scope>
    <source>
        <strain evidence="9 12">DSM 28816</strain>
    </source>
</reference>
<accession>A0A318EN51</accession>
<evidence type="ECO:0000256" key="6">
    <source>
        <dbReference type="ARBA" id="ARBA00022989"/>
    </source>
</evidence>
<dbReference type="GO" id="GO:0008233">
    <property type="term" value="F:peptidase activity"/>
    <property type="evidence" value="ECO:0007669"/>
    <property type="project" value="UniProtKB-KW"/>
</dbReference>
<keyword evidence="1" id="KW-1003">Cell membrane</keyword>
<sequence length="240" mass="27795">MYKRVVNKFFRGVIDQAKSEEDKEIVRYGLEVILSQTVSSLALLLIGLSSHNLLGTVIFIFCFCSIRVVAGGYHANTHLFCFLNTVLSYSFFIVINTYVTREYNVVFMLIAGIFYFIILGLAPVLNDKREFSMDEIQKSRKKTRVFLIFELIISIVLYQFSFELYKFAIYAVILEGVYAILGKMKYWNLNKQALLKNVMHLSMAAALSAAWSTCGWYFHEPEMPKSLKDRLEKDKEKFDN</sequence>
<reference evidence="10 11" key="1">
    <citation type="journal article" date="2017" name="Genome Announc.">
        <title>Draft Genome Sequence of a Sporulating and Motile Strain of Lachnotalea glycerini Isolated from Water in Quebec City, Canada.</title>
        <authorList>
            <person name="Maheux A.F."/>
            <person name="Boudreau D.K."/>
            <person name="Berube E."/>
            <person name="Boissinot M."/>
            <person name="Raymond F."/>
            <person name="Brodeur S."/>
            <person name="Corbeil J."/>
            <person name="Isabel S."/>
            <person name="Omar R.F."/>
            <person name="Bergeron M.G."/>
        </authorList>
    </citation>
    <scope>NUCLEOTIDE SEQUENCE [LARGE SCALE GENOMIC DNA]</scope>
    <source>
        <strain evidence="10 11">CCRI-19302</strain>
    </source>
</reference>
<protein>
    <submittedName>
        <fullName evidence="9">Accessory gene regulator B</fullName>
    </submittedName>
    <submittedName>
        <fullName evidence="10">Cyclic lactone autoinducer peptide</fullName>
    </submittedName>
</protein>
<evidence type="ECO:0000256" key="8">
    <source>
        <dbReference type="SAM" id="Phobius"/>
    </source>
</evidence>
<feature type="transmembrane region" description="Helical" evidence="8">
    <location>
        <begin position="105"/>
        <end position="125"/>
    </location>
</feature>
<evidence type="ECO:0000256" key="3">
    <source>
        <dbReference type="ARBA" id="ARBA00022670"/>
    </source>
</evidence>
<evidence type="ECO:0000256" key="1">
    <source>
        <dbReference type="ARBA" id="ARBA00022475"/>
    </source>
</evidence>
<feature type="transmembrane region" description="Helical" evidence="8">
    <location>
        <begin position="167"/>
        <end position="186"/>
    </location>
</feature>
<keyword evidence="4 8" id="KW-0812">Transmembrane</keyword>
<evidence type="ECO:0000313" key="10">
    <source>
        <dbReference type="EMBL" id="RDY29997.1"/>
    </source>
</evidence>
<evidence type="ECO:0000313" key="11">
    <source>
        <dbReference type="Proteomes" id="UP000216411"/>
    </source>
</evidence>
<dbReference type="AlphaFoldDB" id="A0A318EN51"/>
<dbReference type="GO" id="GO:0016020">
    <property type="term" value="C:membrane"/>
    <property type="evidence" value="ECO:0007669"/>
    <property type="project" value="InterPro"/>
</dbReference>
<feature type="transmembrane region" description="Helical" evidence="8">
    <location>
        <begin position="53"/>
        <end position="70"/>
    </location>
</feature>
<feature type="transmembrane region" description="Helical" evidence="8">
    <location>
        <begin position="145"/>
        <end position="161"/>
    </location>
</feature>
<organism evidence="9 12">
    <name type="scientific">Lachnotalea glycerini</name>
    <dbReference type="NCBI Taxonomy" id="1763509"/>
    <lineage>
        <taxon>Bacteria</taxon>
        <taxon>Bacillati</taxon>
        <taxon>Bacillota</taxon>
        <taxon>Clostridia</taxon>
        <taxon>Lachnospirales</taxon>
        <taxon>Lachnospiraceae</taxon>
        <taxon>Lachnotalea</taxon>
    </lineage>
</organism>
<evidence type="ECO:0000256" key="4">
    <source>
        <dbReference type="ARBA" id="ARBA00022692"/>
    </source>
</evidence>
<keyword evidence="3" id="KW-0645">Protease</keyword>
<evidence type="ECO:0000313" key="9">
    <source>
        <dbReference type="EMBL" id="PXV91549.1"/>
    </source>
</evidence>